<feature type="chain" id="PRO_5011580300" evidence="4">
    <location>
        <begin position="21"/>
        <end position="500"/>
    </location>
</feature>
<dbReference type="SUPFAM" id="SSF54060">
    <property type="entry name" value="His-Me finger endonucleases"/>
    <property type="match status" value="1"/>
</dbReference>
<evidence type="ECO:0000256" key="1">
    <source>
        <dbReference type="ARBA" id="ARBA00006429"/>
    </source>
</evidence>
<protein>
    <submittedName>
        <fullName evidence="5">Endonuclease I</fullName>
    </submittedName>
</protein>
<dbReference type="GO" id="GO:0004519">
    <property type="term" value="F:endonuclease activity"/>
    <property type="evidence" value="ECO:0007669"/>
    <property type="project" value="UniProtKB-KW"/>
</dbReference>
<dbReference type="Proteomes" id="UP000198779">
    <property type="component" value="Unassembled WGS sequence"/>
</dbReference>
<reference evidence="6" key="1">
    <citation type="submission" date="2016-10" db="EMBL/GenBank/DDBJ databases">
        <authorList>
            <person name="Varghese N."/>
            <person name="Submissions S."/>
        </authorList>
    </citation>
    <scope>NUCLEOTIDE SEQUENCE [LARGE SCALE GENOMIC DNA]</scope>
    <source>
        <strain evidence="6">BP1-148</strain>
    </source>
</reference>
<dbReference type="PANTHER" id="PTHR33607:SF2">
    <property type="entry name" value="ENDONUCLEASE-1"/>
    <property type="match status" value="1"/>
</dbReference>
<dbReference type="AlphaFoldDB" id="A0A1G7RLH6"/>
<keyword evidence="2" id="KW-0540">Nuclease</keyword>
<feature type="signal peptide" evidence="4">
    <location>
        <begin position="1"/>
        <end position="20"/>
    </location>
</feature>
<evidence type="ECO:0000313" key="5">
    <source>
        <dbReference type="EMBL" id="SDG11533.1"/>
    </source>
</evidence>
<keyword evidence="3" id="KW-0378">Hydrolase</keyword>
<evidence type="ECO:0000313" key="6">
    <source>
        <dbReference type="Proteomes" id="UP000198779"/>
    </source>
</evidence>
<gene>
    <name evidence="5" type="ORF">SAMN04487901_10113</name>
</gene>
<dbReference type="EMBL" id="FNCQ01000001">
    <property type="protein sequence ID" value="SDG11533.1"/>
    <property type="molecule type" value="Genomic_DNA"/>
</dbReference>
<comment type="similarity">
    <text evidence="1">Belongs to the EndA/NucM nuclease family.</text>
</comment>
<evidence type="ECO:0000256" key="4">
    <source>
        <dbReference type="SAM" id="SignalP"/>
    </source>
</evidence>
<keyword evidence="5" id="KW-0255">Endonuclease</keyword>
<evidence type="ECO:0000256" key="3">
    <source>
        <dbReference type="ARBA" id="ARBA00022801"/>
    </source>
</evidence>
<evidence type="ECO:0000256" key="2">
    <source>
        <dbReference type="ARBA" id="ARBA00022722"/>
    </source>
</evidence>
<dbReference type="STRING" id="645274.SAMN04487901_10113"/>
<dbReference type="InterPro" id="IPR044925">
    <property type="entry name" value="His-Me_finger_sf"/>
</dbReference>
<name>A0A1G7RLH6_9BACT</name>
<dbReference type="RefSeq" id="WP_091813249.1">
    <property type="nucleotide sequence ID" value="NZ_FNCQ01000001.1"/>
</dbReference>
<accession>A0A1G7RLH6</accession>
<organism evidence="5 6">
    <name type="scientific">Prevotella communis</name>
    <dbReference type="NCBI Taxonomy" id="2913614"/>
    <lineage>
        <taxon>Bacteria</taxon>
        <taxon>Pseudomonadati</taxon>
        <taxon>Bacteroidota</taxon>
        <taxon>Bacteroidia</taxon>
        <taxon>Bacteroidales</taxon>
        <taxon>Prevotellaceae</taxon>
        <taxon>Prevotella</taxon>
    </lineage>
</organism>
<dbReference type="InterPro" id="IPR007346">
    <property type="entry name" value="Endonuclease-I"/>
</dbReference>
<keyword evidence="4" id="KW-0732">Signal</keyword>
<dbReference type="Pfam" id="PF04231">
    <property type="entry name" value="Endonuclease_1"/>
    <property type="match status" value="1"/>
</dbReference>
<proteinExistence type="inferred from homology"/>
<dbReference type="PANTHER" id="PTHR33607">
    <property type="entry name" value="ENDONUCLEASE-1"/>
    <property type="match status" value="1"/>
</dbReference>
<dbReference type="GO" id="GO:0016787">
    <property type="term" value="F:hydrolase activity"/>
    <property type="evidence" value="ECO:0007669"/>
    <property type="project" value="UniProtKB-KW"/>
</dbReference>
<sequence length="500" mass="56606">MKKKFFALALIMTIVGVAYAQAPANTGYYYYQTNGKKGAELKTALYQILKNPDVVHYDSLWNAYKISDARPMGDSLIIWDMYSDISRYRIDFPTHKNSIEGVSGFQREHSMPKSWFNPTERNSSGLTYADVKPMYSDIVHVIPTDGTVNNKRSNNAYGEITDSAKVDWQSANGFSKQSKKGGCGTPGWKEYMGANASKTRVFEPNNEYKGDLARIYFYMVTCYEPVAGTWTSDMFDAESEDGYQPFAQWAFDMLMRWAKEDPVSQKEIDRNEAIYQLQGNRNPFVDYPGLEDYIWGSKKEVAFNYGGDTPNEGEPATNCEIILNEKTFGVDWTGNKNMRNYYTRTPLVASQNGIDIILSYGIEGSKLYSDSTHIRLYNKNVLTFRAHKNEITSIEFTIPAKADDKELIPLTGQMEGNTWRGQASEVMFTSTYTSSWPEANANKHIQIAKVKITVASPTGIQSINNHDTQHKGTYTISGRRINDNNLTKGVYIKNGKRLIL</sequence>
<keyword evidence="6" id="KW-1185">Reference proteome</keyword>